<dbReference type="Proteomes" id="UP000054740">
    <property type="component" value="Unassembled WGS sequence"/>
</dbReference>
<proteinExistence type="predicted"/>
<dbReference type="EMBL" id="FCNY02000001">
    <property type="protein sequence ID" value="SAL14187.1"/>
    <property type="molecule type" value="Genomic_DNA"/>
</dbReference>
<protein>
    <submittedName>
        <fullName evidence="2">Uncharacterized protein</fullName>
    </submittedName>
</protein>
<feature type="transmembrane region" description="Helical" evidence="1">
    <location>
        <begin position="6"/>
        <end position="25"/>
    </location>
</feature>
<gene>
    <name evidence="2" type="ORF">AWB70_00509</name>
</gene>
<keyword evidence="3" id="KW-1185">Reference proteome</keyword>
<keyword evidence="1" id="KW-0472">Membrane</keyword>
<reference evidence="3" key="1">
    <citation type="submission" date="2016-01" db="EMBL/GenBank/DDBJ databases">
        <authorList>
            <person name="Peeters C."/>
        </authorList>
    </citation>
    <scope>NUCLEOTIDE SEQUENCE [LARGE SCALE GENOMIC DNA]</scope>
</reference>
<evidence type="ECO:0000313" key="3">
    <source>
        <dbReference type="Proteomes" id="UP000054740"/>
    </source>
</evidence>
<evidence type="ECO:0000313" key="2">
    <source>
        <dbReference type="EMBL" id="SAL14187.1"/>
    </source>
</evidence>
<organism evidence="2 3">
    <name type="scientific">Caballeronia cordobensis</name>
    <name type="common">Burkholderia cordobensis</name>
    <dbReference type="NCBI Taxonomy" id="1353886"/>
    <lineage>
        <taxon>Bacteria</taxon>
        <taxon>Pseudomonadati</taxon>
        <taxon>Pseudomonadota</taxon>
        <taxon>Betaproteobacteria</taxon>
        <taxon>Burkholderiales</taxon>
        <taxon>Burkholderiaceae</taxon>
        <taxon>Caballeronia</taxon>
    </lineage>
</organism>
<accession>A0A158F2V6</accession>
<dbReference type="AlphaFoldDB" id="A0A158F2V6"/>
<name>A0A158F2V6_CABCO</name>
<keyword evidence="1" id="KW-0812">Transmembrane</keyword>
<keyword evidence="1" id="KW-1133">Transmembrane helix</keyword>
<sequence>MAESYLIVMGIAFAVLFVGGCLNSMTGQSQAKSLNSRFVSLGNMGGKTYDDIVSVVGEPRAQSSSGGITVCTWGTSPLPGAQQYQVTLVFENDVFTRIADETTTSP</sequence>
<evidence type="ECO:0000256" key="1">
    <source>
        <dbReference type="SAM" id="Phobius"/>
    </source>
</evidence>
<dbReference type="RefSeq" id="WP_053567253.1">
    <property type="nucleotide sequence ID" value="NZ_FCNY02000001.1"/>
</dbReference>